<organism evidence="1">
    <name type="scientific">termite gut metagenome</name>
    <dbReference type="NCBI Taxonomy" id="433724"/>
    <lineage>
        <taxon>unclassified sequences</taxon>
        <taxon>metagenomes</taxon>
        <taxon>organismal metagenomes</taxon>
    </lineage>
</organism>
<name>A0A5J4SMF0_9ZZZZ</name>
<proteinExistence type="predicted"/>
<dbReference type="EMBL" id="SNRY01000105">
    <property type="protein sequence ID" value="KAA6347147.1"/>
    <property type="molecule type" value="Genomic_DNA"/>
</dbReference>
<comment type="caution">
    <text evidence="1">The sequence shown here is derived from an EMBL/GenBank/DDBJ whole genome shotgun (WGS) entry which is preliminary data.</text>
</comment>
<evidence type="ECO:0000313" key="1">
    <source>
        <dbReference type="EMBL" id="KAA6347147.1"/>
    </source>
</evidence>
<sequence>MNVYFLVEGKRTEKKVYPQWLSVLVPELKKINDANSVSENNYYLFSGEGFPSILDHLKNAVEEVNTIGKYDYLVVCLDAEETSCEERKTEILNFLSKEKATLLHAELVVIVQNPCFETWFLGNRAIFKRNPQSETLQRYIKFYNVRTNDPELMPSYNEDSTKAQFHTNYLRKIFEERGIGYTKKNPGDVGKLHFLQELIKRNEETSHILSFKSFIDFCNLIKQLH</sequence>
<dbReference type="AlphaFoldDB" id="A0A5J4SMF0"/>
<reference evidence="1" key="1">
    <citation type="submission" date="2019-03" db="EMBL/GenBank/DDBJ databases">
        <title>Single cell metagenomics reveals metabolic interactions within the superorganism composed of flagellate Streblomastix strix and complex community of Bacteroidetes bacteria on its surface.</title>
        <authorList>
            <person name="Treitli S.C."/>
            <person name="Kolisko M."/>
            <person name="Husnik F."/>
            <person name="Keeling P."/>
            <person name="Hampl V."/>
        </authorList>
    </citation>
    <scope>NUCLEOTIDE SEQUENCE</scope>
    <source>
        <strain evidence="1">STM</strain>
    </source>
</reference>
<gene>
    <name evidence="1" type="ORF">EZS27_005384</name>
</gene>
<protein>
    <recommendedName>
        <fullName evidence="2">DUF4276 family protein</fullName>
    </recommendedName>
</protein>
<accession>A0A5J4SMF0</accession>
<evidence type="ECO:0008006" key="2">
    <source>
        <dbReference type="Google" id="ProtNLM"/>
    </source>
</evidence>